<evidence type="ECO:0000313" key="1">
    <source>
        <dbReference type="EMBL" id="ODQ80225.1"/>
    </source>
</evidence>
<dbReference type="Proteomes" id="UP000094336">
    <property type="component" value="Unassembled WGS sequence"/>
</dbReference>
<reference evidence="2" key="1">
    <citation type="submission" date="2016-05" db="EMBL/GenBank/DDBJ databases">
        <title>Comparative genomics of biotechnologically important yeasts.</title>
        <authorList>
            <consortium name="DOE Joint Genome Institute"/>
            <person name="Riley R."/>
            <person name="Haridas S."/>
            <person name="Wolfe K.H."/>
            <person name="Lopes M.R."/>
            <person name="Hittinger C.T."/>
            <person name="Goker M."/>
            <person name="Salamov A."/>
            <person name="Wisecaver J."/>
            <person name="Long T.M."/>
            <person name="Aerts A.L."/>
            <person name="Barry K."/>
            <person name="Choi C."/>
            <person name="Clum A."/>
            <person name="Coughlan A.Y."/>
            <person name="Deshpande S."/>
            <person name="Douglass A.P."/>
            <person name="Hanson S.J."/>
            <person name="Klenk H.-P."/>
            <person name="Labutti K."/>
            <person name="Lapidus A."/>
            <person name="Lindquist E."/>
            <person name="Lipzen A."/>
            <person name="Meier-Kolthoff J.P."/>
            <person name="Ohm R.A."/>
            <person name="Otillar R.P."/>
            <person name="Pangilinan J."/>
            <person name="Peng Y."/>
            <person name="Rokas A."/>
            <person name="Rosa C.A."/>
            <person name="Scheuner C."/>
            <person name="Sibirny A.A."/>
            <person name="Slot J.C."/>
            <person name="Stielow J.B."/>
            <person name="Sun H."/>
            <person name="Kurtzman C.P."/>
            <person name="Blackwell M."/>
            <person name="Grigoriev I.V."/>
            <person name="Jeffries T.W."/>
        </authorList>
    </citation>
    <scope>NUCLEOTIDE SEQUENCE [LARGE SCALE GENOMIC DNA]</scope>
    <source>
        <strain evidence="2">NRRL Y-12698</strain>
    </source>
</reference>
<sequence length="281" mass="31322">MPFVESPGVYAWSAGITLNTYIMQHLWLENLMDIHLYQANVLPLTETPNAYFVRRDRFDRQRKVNVFAGDGTKVYTIERKSALNPVWMMYTFPQRREVATIRAGLFMRAVDWHNKAGLEHRAITNDSGLAGRYRSFYLSDGAKYSWTRGTKCLEKVINPNGGTEEMRSRIAKVKLLRQFKMDFEVLVDEAQIDREVVLATAFISMLTQWGYGDITETTGPTFVGGSKQLAGATPEAVSLAVAAPEPAKVVLVIEGGDADTEYTIEPVLRTATGSAPVTAVS</sequence>
<dbReference type="RefSeq" id="XP_018985553.1">
    <property type="nucleotide sequence ID" value="XM_019131736.1"/>
</dbReference>
<keyword evidence="2" id="KW-1185">Reference proteome</keyword>
<dbReference type="EMBL" id="KV454430">
    <property type="protein sequence ID" value="ODQ80225.1"/>
    <property type="molecule type" value="Genomic_DNA"/>
</dbReference>
<name>A0A1E3QRA3_9ASCO</name>
<protein>
    <submittedName>
        <fullName evidence="1">Uncharacterized protein</fullName>
    </submittedName>
</protein>
<organism evidence="1 2">
    <name type="scientific">Babjeviella inositovora NRRL Y-12698</name>
    <dbReference type="NCBI Taxonomy" id="984486"/>
    <lineage>
        <taxon>Eukaryota</taxon>
        <taxon>Fungi</taxon>
        <taxon>Dikarya</taxon>
        <taxon>Ascomycota</taxon>
        <taxon>Saccharomycotina</taxon>
        <taxon>Pichiomycetes</taxon>
        <taxon>Serinales incertae sedis</taxon>
        <taxon>Babjeviella</taxon>
    </lineage>
</organism>
<dbReference type="OrthoDB" id="4009808at2759"/>
<dbReference type="GeneID" id="30149589"/>
<proteinExistence type="predicted"/>
<dbReference type="AlphaFoldDB" id="A0A1E3QRA3"/>
<evidence type="ECO:0000313" key="2">
    <source>
        <dbReference type="Proteomes" id="UP000094336"/>
    </source>
</evidence>
<gene>
    <name evidence="1" type="ORF">BABINDRAFT_35852</name>
</gene>
<accession>A0A1E3QRA3</accession>